<dbReference type="CDD" id="cd10434">
    <property type="entry name" value="GIY-YIG_UvrC_Cho"/>
    <property type="match status" value="1"/>
</dbReference>
<keyword evidence="1 7" id="KW-0963">Cytoplasm</keyword>
<dbReference type="AlphaFoldDB" id="A0A2Z6DW57"/>
<keyword evidence="5 7" id="KW-0234">DNA repair</keyword>
<dbReference type="HAMAP" id="MF_00203">
    <property type="entry name" value="UvrC"/>
    <property type="match status" value="1"/>
</dbReference>
<dbReference type="InterPro" id="IPR000305">
    <property type="entry name" value="GIY-YIG_endonuc"/>
</dbReference>
<evidence type="ECO:0000259" key="9">
    <source>
        <dbReference type="PROSITE" id="PS50164"/>
    </source>
</evidence>
<dbReference type="FunFam" id="3.30.420.340:FF:000001">
    <property type="entry name" value="UvrABC system protein C"/>
    <property type="match status" value="1"/>
</dbReference>
<accession>A0A2Z6DW57</accession>
<keyword evidence="12" id="KW-1185">Reference proteome</keyword>
<dbReference type="PANTHER" id="PTHR30562:SF1">
    <property type="entry name" value="UVRABC SYSTEM PROTEIN C"/>
    <property type="match status" value="1"/>
</dbReference>
<dbReference type="Pfam" id="PF08459">
    <property type="entry name" value="UvrC_RNaseH_dom"/>
    <property type="match status" value="1"/>
</dbReference>
<feature type="domain" description="UVR" evidence="8">
    <location>
        <begin position="203"/>
        <end position="238"/>
    </location>
</feature>
<gene>
    <name evidence="7" type="primary">uvrC</name>
    <name evidence="11" type="ORF">HPTL_0367</name>
</gene>
<dbReference type="PANTHER" id="PTHR30562">
    <property type="entry name" value="UVRC/OXIDOREDUCTASE"/>
    <property type="match status" value="1"/>
</dbReference>
<organism evidence="11 12">
    <name type="scientific">Hydrogenophilus thermoluteolus</name>
    <name type="common">Pseudomonas hydrogenothermophila</name>
    <dbReference type="NCBI Taxonomy" id="297"/>
    <lineage>
        <taxon>Bacteria</taxon>
        <taxon>Pseudomonadati</taxon>
        <taxon>Pseudomonadota</taxon>
        <taxon>Hydrogenophilia</taxon>
        <taxon>Hydrogenophilales</taxon>
        <taxon>Hydrogenophilaceae</taxon>
        <taxon>Hydrogenophilus</taxon>
    </lineage>
</organism>
<reference evidence="11 12" key="1">
    <citation type="submission" date="2018-04" db="EMBL/GenBank/DDBJ databases">
        <title>Complete genome sequence of Hydrogenophilus thermoluteolus TH-1.</title>
        <authorList>
            <person name="Arai H."/>
        </authorList>
    </citation>
    <scope>NUCLEOTIDE SEQUENCE [LARGE SCALE GENOMIC DNA]</scope>
    <source>
        <strain evidence="11 12">TH-1</strain>
    </source>
</reference>
<dbReference type="InterPro" id="IPR035901">
    <property type="entry name" value="GIY-YIG_endonuc_sf"/>
</dbReference>
<feature type="domain" description="UvrC family homology region profile" evidence="10">
    <location>
        <begin position="264"/>
        <end position="488"/>
    </location>
</feature>
<dbReference type="PROSITE" id="PS50164">
    <property type="entry name" value="GIY_YIG"/>
    <property type="match status" value="1"/>
</dbReference>
<keyword evidence="3 7" id="KW-0228">DNA excision</keyword>
<evidence type="ECO:0000259" key="10">
    <source>
        <dbReference type="PROSITE" id="PS50165"/>
    </source>
</evidence>
<dbReference type="InterPro" id="IPR010994">
    <property type="entry name" value="RuvA_2-like"/>
</dbReference>
<evidence type="ECO:0000313" key="11">
    <source>
        <dbReference type="EMBL" id="BBD76635.1"/>
    </source>
</evidence>
<dbReference type="SUPFAM" id="SSF46600">
    <property type="entry name" value="C-terminal UvrC-binding domain of UvrB"/>
    <property type="match status" value="1"/>
</dbReference>
<dbReference type="InterPro" id="IPR036876">
    <property type="entry name" value="UVR_dom_sf"/>
</dbReference>
<dbReference type="Gene3D" id="4.10.860.10">
    <property type="entry name" value="UVR domain"/>
    <property type="match status" value="1"/>
</dbReference>
<dbReference type="GO" id="GO:0006289">
    <property type="term" value="P:nucleotide-excision repair"/>
    <property type="evidence" value="ECO:0007669"/>
    <property type="project" value="UniProtKB-UniRule"/>
</dbReference>
<dbReference type="KEGG" id="htl:HPTL_0367"/>
<dbReference type="Gene3D" id="3.40.1440.10">
    <property type="entry name" value="GIY-YIG endonuclease"/>
    <property type="match status" value="1"/>
</dbReference>
<comment type="function">
    <text evidence="7">The UvrABC repair system catalyzes the recognition and processing of DNA lesions. UvrC both incises the 5' and 3' sides of the lesion. The N-terminal half is responsible for the 3' incision and the C-terminal half is responsible for the 5' incision.</text>
</comment>
<keyword evidence="6 7" id="KW-0742">SOS response</keyword>
<dbReference type="PROSITE" id="PS50165">
    <property type="entry name" value="UVRC"/>
    <property type="match status" value="1"/>
</dbReference>
<dbReference type="GO" id="GO:0009381">
    <property type="term" value="F:excinuclease ABC activity"/>
    <property type="evidence" value="ECO:0007669"/>
    <property type="project" value="UniProtKB-UniRule"/>
</dbReference>
<dbReference type="RefSeq" id="WP_119334455.1">
    <property type="nucleotide sequence ID" value="NZ_AP018558.1"/>
</dbReference>
<dbReference type="InterPro" id="IPR038476">
    <property type="entry name" value="UvrC_RNase_H_dom_sf"/>
</dbReference>
<dbReference type="Pfam" id="PF14520">
    <property type="entry name" value="HHH_5"/>
    <property type="match status" value="1"/>
</dbReference>
<proteinExistence type="inferred from homology"/>
<keyword evidence="2 7" id="KW-0227">DNA damage</keyword>
<dbReference type="SMART" id="SM00278">
    <property type="entry name" value="HhH1"/>
    <property type="match status" value="2"/>
</dbReference>
<dbReference type="InterPro" id="IPR047296">
    <property type="entry name" value="GIY-YIG_UvrC_Cho"/>
</dbReference>
<dbReference type="SUPFAM" id="SSF82771">
    <property type="entry name" value="GIY-YIG endonuclease"/>
    <property type="match status" value="1"/>
</dbReference>
<dbReference type="InterPro" id="IPR003583">
    <property type="entry name" value="Hlx-hairpin-Hlx_DNA-bd_motif"/>
</dbReference>
<evidence type="ECO:0000313" key="12">
    <source>
        <dbReference type="Proteomes" id="UP000262004"/>
    </source>
</evidence>
<dbReference type="GO" id="GO:0009432">
    <property type="term" value="P:SOS response"/>
    <property type="evidence" value="ECO:0007669"/>
    <property type="project" value="UniProtKB-UniRule"/>
</dbReference>
<evidence type="ECO:0000256" key="3">
    <source>
        <dbReference type="ARBA" id="ARBA00022769"/>
    </source>
</evidence>
<dbReference type="FunFam" id="3.40.1440.10:FF:000001">
    <property type="entry name" value="UvrABC system protein C"/>
    <property type="match status" value="1"/>
</dbReference>
<dbReference type="InterPro" id="IPR001943">
    <property type="entry name" value="UVR_dom"/>
</dbReference>
<dbReference type="Pfam" id="PF01541">
    <property type="entry name" value="GIY-YIG"/>
    <property type="match status" value="1"/>
</dbReference>
<comment type="subunit">
    <text evidence="7">Interacts with UvrB in an incision complex.</text>
</comment>
<evidence type="ECO:0000256" key="4">
    <source>
        <dbReference type="ARBA" id="ARBA00022881"/>
    </source>
</evidence>
<dbReference type="GO" id="GO:0009380">
    <property type="term" value="C:excinuclease repair complex"/>
    <property type="evidence" value="ECO:0007669"/>
    <property type="project" value="InterPro"/>
</dbReference>
<dbReference type="InterPro" id="IPR001162">
    <property type="entry name" value="UvrC_RNase_H_dom"/>
</dbReference>
<dbReference type="Proteomes" id="UP000262004">
    <property type="component" value="Chromosome"/>
</dbReference>
<comment type="subcellular location">
    <subcellularLocation>
        <location evidence="7">Cytoplasm</location>
    </subcellularLocation>
</comment>
<evidence type="ECO:0000256" key="1">
    <source>
        <dbReference type="ARBA" id="ARBA00022490"/>
    </source>
</evidence>
<evidence type="ECO:0000256" key="7">
    <source>
        <dbReference type="HAMAP-Rule" id="MF_00203"/>
    </source>
</evidence>
<evidence type="ECO:0000256" key="2">
    <source>
        <dbReference type="ARBA" id="ARBA00022763"/>
    </source>
</evidence>
<sequence>MSAAFDAKRFLATAPEAPGVYRMLGAEGQVLYVGKAKNLKKRLASYFRTQLPSPRIARMVAQIAAIEVTVVRSEAEALILENHLIKTLQPKYNILFRDDKTYPYLRISGGDFPGIYYYRGPLKNSDRYFGPYPNALAARESIQWIQKIFQLRTCEDTVFAHRTRPCLLHQIHRCTAPCVGAVSVADYQAQVRAAVQFLSGKSSELISELTEAMQAASDAWQFERAAQLRDQIRQLQELRTTQAIDSRREENVDIFVAVVTGTDAAVSWAAVRGGRHLGDRTLFLERTATTSDERAAAEDLLAACLERHYAEQPVPDRILIAPASPASLQWLRESLEAVAEVPRVVVAAPKSEIERAWVEIAEKNARLALVARQNDTLRQAARAKALHEALRDWLPLERPPEWIEAFDVSHLGGEATVASCVVWANGALQPKRYRRFAIRDVKPGDDTAAIGQAVRRRYTRLSQEGEPLPDLILIDGGLGQVRAAAEALADLGMGCERLLGVAKGPERRPGEERLVRPDGAERVLGATSAALHLIQEIRDEAHRFAVTGNRVRRAAARARTRLEEIPGIGPKRRRALLAAFGSLEGVRAAPLEALLRVPGIDRKIATILYNALHGENPDGEGGAR</sequence>
<feature type="domain" description="GIY-YIG" evidence="9">
    <location>
        <begin position="16"/>
        <end position="94"/>
    </location>
</feature>
<dbReference type="Pfam" id="PF22920">
    <property type="entry name" value="UvrC_RNaseH"/>
    <property type="match status" value="1"/>
</dbReference>
<dbReference type="Gene3D" id="3.30.420.340">
    <property type="entry name" value="UvrC, RNAse H endonuclease domain"/>
    <property type="match status" value="1"/>
</dbReference>
<protein>
    <recommendedName>
        <fullName evidence="7">UvrABC system protein C</fullName>
        <shortName evidence="7">Protein UvrC</shortName>
    </recommendedName>
    <alternativeName>
        <fullName evidence="7">Excinuclease ABC subunit C</fullName>
    </alternativeName>
</protein>
<evidence type="ECO:0000259" key="8">
    <source>
        <dbReference type="PROSITE" id="PS50151"/>
    </source>
</evidence>
<dbReference type="GO" id="GO:0005737">
    <property type="term" value="C:cytoplasm"/>
    <property type="evidence" value="ECO:0007669"/>
    <property type="project" value="UniProtKB-SubCell"/>
</dbReference>
<dbReference type="InterPro" id="IPR004791">
    <property type="entry name" value="UvrC"/>
</dbReference>
<dbReference type="Gene3D" id="1.10.150.20">
    <property type="entry name" value="5' to 3' exonuclease, C-terminal subdomain"/>
    <property type="match status" value="1"/>
</dbReference>
<dbReference type="InterPro" id="IPR050066">
    <property type="entry name" value="UvrABC_protein_C"/>
</dbReference>
<dbReference type="EMBL" id="AP018558">
    <property type="protein sequence ID" value="BBD76635.1"/>
    <property type="molecule type" value="Genomic_DNA"/>
</dbReference>
<dbReference type="SUPFAM" id="SSF47781">
    <property type="entry name" value="RuvA domain 2-like"/>
    <property type="match status" value="1"/>
</dbReference>
<dbReference type="GO" id="GO:0003677">
    <property type="term" value="F:DNA binding"/>
    <property type="evidence" value="ECO:0007669"/>
    <property type="project" value="UniProtKB-UniRule"/>
</dbReference>
<evidence type="ECO:0000256" key="5">
    <source>
        <dbReference type="ARBA" id="ARBA00023204"/>
    </source>
</evidence>
<comment type="similarity">
    <text evidence="7">Belongs to the UvrC family.</text>
</comment>
<name>A0A2Z6DW57_HYDTE</name>
<evidence type="ECO:0000256" key="6">
    <source>
        <dbReference type="ARBA" id="ARBA00023236"/>
    </source>
</evidence>
<dbReference type="PROSITE" id="PS50151">
    <property type="entry name" value="UVR"/>
    <property type="match status" value="1"/>
</dbReference>
<keyword evidence="4 7" id="KW-0267">Excision nuclease</keyword>
<dbReference type="NCBIfam" id="TIGR00194">
    <property type="entry name" value="uvrC"/>
    <property type="match status" value="1"/>
</dbReference>
<dbReference type="SMART" id="SM00465">
    <property type="entry name" value="GIYc"/>
    <property type="match status" value="1"/>
</dbReference>
<dbReference type="Pfam" id="PF02151">
    <property type="entry name" value="UVR"/>
    <property type="match status" value="1"/>
</dbReference>
<dbReference type="OrthoDB" id="5287605at2"/>